<organism evidence="1 2">
    <name type="scientific">Corallococcus soli</name>
    <dbReference type="NCBI Taxonomy" id="2710757"/>
    <lineage>
        <taxon>Bacteria</taxon>
        <taxon>Pseudomonadati</taxon>
        <taxon>Myxococcota</taxon>
        <taxon>Myxococcia</taxon>
        <taxon>Myxococcales</taxon>
        <taxon>Cystobacterineae</taxon>
        <taxon>Myxococcaceae</taxon>
        <taxon>Corallococcus</taxon>
    </lineage>
</organism>
<accession>A0ABR9PYV5</accession>
<proteinExistence type="predicted"/>
<protein>
    <recommendedName>
        <fullName evidence="3">Lipoprotein</fullName>
    </recommendedName>
</protein>
<name>A0ABR9PYV5_9BACT</name>
<evidence type="ECO:0008006" key="3">
    <source>
        <dbReference type="Google" id="ProtNLM"/>
    </source>
</evidence>
<reference evidence="1 2" key="1">
    <citation type="submission" date="2020-02" db="EMBL/GenBank/DDBJ databases">
        <authorList>
            <person name="Babadi Z.K."/>
            <person name="Risdian C."/>
            <person name="Ebrahimipour G.H."/>
            <person name="Wink J."/>
        </authorList>
    </citation>
    <scope>NUCLEOTIDE SEQUENCE [LARGE SCALE GENOMIC DNA]</scope>
    <source>
        <strain evidence="1 2">ZKHCc1 1396</strain>
    </source>
</reference>
<sequence length="169" mass="17651">MFRALALTSTAALCLLGSACGEGDEQDSLDVQPRDTRSSVTGTHPVRMTIFSTAMLDASPPVNPSLGLTAEGGSRDRLRVSLSPLDCDLTATMTGASTFALNPGTCGWIIPPSEGKFACGITLDIAQGTGGRDTADGRVGVTLNANYRLRCADDDEPFITPVIVTLEED</sequence>
<dbReference type="PROSITE" id="PS51257">
    <property type="entry name" value="PROKAR_LIPOPROTEIN"/>
    <property type="match status" value="1"/>
</dbReference>
<dbReference type="Proteomes" id="UP001516472">
    <property type="component" value="Unassembled WGS sequence"/>
</dbReference>
<evidence type="ECO:0000313" key="1">
    <source>
        <dbReference type="EMBL" id="MBE4753110.1"/>
    </source>
</evidence>
<evidence type="ECO:0000313" key="2">
    <source>
        <dbReference type="Proteomes" id="UP001516472"/>
    </source>
</evidence>
<dbReference type="EMBL" id="JAAIYO010000016">
    <property type="protein sequence ID" value="MBE4753110.1"/>
    <property type="molecule type" value="Genomic_DNA"/>
</dbReference>
<gene>
    <name evidence="1" type="ORF">G4177_33670</name>
</gene>
<comment type="caution">
    <text evidence="1">The sequence shown here is derived from an EMBL/GenBank/DDBJ whole genome shotgun (WGS) entry which is preliminary data.</text>
</comment>
<keyword evidence="2" id="KW-1185">Reference proteome</keyword>
<dbReference type="RefSeq" id="WP_193430268.1">
    <property type="nucleotide sequence ID" value="NZ_CBCSIP010000026.1"/>
</dbReference>